<reference evidence="8" key="2">
    <citation type="submission" date="2020-07" db="EMBL/GenBank/DDBJ databases">
        <authorList>
            <person name="Yu X."/>
        </authorList>
    </citation>
    <scope>NUCLEOTIDE SEQUENCE [LARGE SCALE GENOMIC DNA]</scope>
    <source>
        <strain evidence="8">24T</strain>
    </source>
</reference>
<keyword evidence="9" id="KW-1185">Reference proteome</keyword>
<comment type="similarity">
    <text evidence="2">Belongs to the FAD-binding monooxygenase family.</text>
</comment>
<proteinExistence type="inferred from homology"/>
<dbReference type="InterPro" id="IPR050775">
    <property type="entry name" value="FAD-binding_Monooxygenases"/>
</dbReference>
<evidence type="ECO:0000256" key="5">
    <source>
        <dbReference type="ARBA" id="ARBA00022857"/>
    </source>
</evidence>
<evidence type="ECO:0000256" key="4">
    <source>
        <dbReference type="ARBA" id="ARBA00022827"/>
    </source>
</evidence>
<evidence type="ECO:0000256" key="3">
    <source>
        <dbReference type="ARBA" id="ARBA00022630"/>
    </source>
</evidence>
<dbReference type="PANTHER" id="PTHR43098">
    <property type="entry name" value="L-ORNITHINE N(5)-MONOOXYGENASE-RELATED"/>
    <property type="match status" value="1"/>
</dbReference>
<keyword evidence="7" id="KW-0503">Monooxygenase</keyword>
<evidence type="ECO:0000313" key="8">
    <source>
        <dbReference type="EMBL" id="QLL06493.1"/>
    </source>
</evidence>
<keyword evidence="4" id="KW-0274">FAD</keyword>
<keyword evidence="3" id="KW-0285">Flavoprotein</keyword>
<dbReference type="PANTHER" id="PTHR43098:SF3">
    <property type="entry name" value="L-ORNITHINE N(5)-MONOOXYGENASE-RELATED"/>
    <property type="match status" value="1"/>
</dbReference>
<dbReference type="Pfam" id="PF00743">
    <property type="entry name" value="FMO-like"/>
    <property type="match status" value="1"/>
</dbReference>
<name>A0A7D6HTR9_9MYCO</name>
<dbReference type="InterPro" id="IPR020946">
    <property type="entry name" value="Flavin_mOase-like"/>
</dbReference>
<evidence type="ECO:0000256" key="6">
    <source>
        <dbReference type="ARBA" id="ARBA00023002"/>
    </source>
</evidence>
<dbReference type="EMBL" id="CP059165">
    <property type="protein sequence ID" value="QLL06493.1"/>
    <property type="molecule type" value="Genomic_DNA"/>
</dbReference>
<evidence type="ECO:0000256" key="7">
    <source>
        <dbReference type="ARBA" id="ARBA00023033"/>
    </source>
</evidence>
<gene>
    <name evidence="8" type="ORF">H0P51_22570</name>
</gene>
<organism evidence="8 9">
    <name type="scientific">Mycobacterium vicinigordonae</name>
    <dbReference type="NCBI Taxonomy" id="1719132"/>
    <lineage>
        <taxon>Bacteria</taxon>
        <taxon>Bacillati</taxon>
        <taxon>Actinomycetota</taxon>
        <taxon>Actinomycetes</taxon>
        <taxon>Mycobacteriales</taxon>
        <taxon>Mycobacteriaceae</taxon>
        <taxon>Mycobacterium</taxon>
    </lineage>
</organism>
<dbReference type="AlphaFoldDB" id="A0A7D6HTR9"/>
<dbReference type="GO" id="GO:0050660">
    <property type="term" value="F:flavin adenine dinucleotide binding"/>
    <property type="evidence" value="ECO:0007669"/>
    <property type="project" value="InterPro"/>
</dbReference>
<dbReference type="Proteomes" id="UP000510682">
    <property type="component" value="Chromosome"/>
</dbReference>
<evidence type="ECO:0000256" key="2">
    <source>
        <dbReference type="ARBA" id="ARBA00010139"/>
    </source>
</evidence>
<dbReference type="GO" id="GO:0050661">
    <property type="term" value="F:NADP binding"/>
    <property type="evidence" value="ECO:0007669"/>
    <property type="project" value="InterPro"/>
</dbReference>
<keyword evidence="6" id="KW-0560">Oxidoreductase</keyword>
<comment type="cofactor">
    <cofactor evidence="1">
        <name>FAD</name>
        <dbReference type="ChEBI" id="CHEBI:57692"/>
    </cofactor>
</comment>
<dbReference type="Gene3D" id="3.50.50.60">
    <property type="entry name" value="FAD/NAD(P)-binding domain"/>
    <property type="match status" value="3"/>
</dbReference>
<keyword evidence="5" id="KW-0521">NADP</keyword>
<accession>A0A7D6HTR9</accession>
<evidence type="ECO:0000256" key="1">
    <source>
        <dbReference type="ARBA" id="ARBA00001974"/>
    </source>
</evidence>
<reference evidence="8" key="1">
    <citation type="submission" date="2020-07" db="EMBL/GenBank/DDBJ databases">
        <title>Description of Mycobacterium gordonae subsp. intergordonae subsp.nov. and Mycobacterium gordonae subsp. gordonae subsp. nov.</title>
        <authorList>
            <person name="Huang H."/>
        </authorList>
    </citation>
    <scope>NUCLEOTIDE SEQUENCE [LARGE SCALE GENOMIC DNA]</scope>
    <source>
        <strain evidence="8">24T</strain>
    </source>
</reference>
<dbReference type="SUPFAM" id="SSF51905">
    <property type="entry name" value="FAD/NAD(P)-binding domain"/>
    <property type="match status" value="2"/>
</dbReference>
<dbReference type="KEGG" id="mgor:H0P51_22570"/>
<dbReference type="InterPro" id="IPR036188">
    <property type="entry name" value="FAD/NAD-bd_sf"/>
</dbReference>
<sequence>MDRGVSLGISLGTNQTECDLDVAVIGAGFAGLYAVHRARDREGLRVLAFDTASDVGGTWYWNRYPGCRCDIESIHYSYSFSNELQQEWKWSERYAAQPEILAYLNYVADKFDLRRNIQFNTRVESIVWDDDNSFWKLTTNDAVTRTARFIISGGGNVSVPKDPEFSGLETFAGEVYYTHRWPHEGVDLAGKRVGVIGTGASGIQIIPAIADQVSRLTVFQRTPNYATPLRNSPSDPVEQAEVLSRYPAIRVAARNHFMGITAEPADPSAKEADPVERRRKFDRLYEQGGFHFLMSGYSDVLFDEESNEITAQYVRDKIAERVTDPKVAELLSPRDHPYGTKRPPMETNYYETFNRDNVTLVDVKTHPITQVTPSGVVTDNETYELDVLIIAMGFDAFTGALLKMGIVGRNGQPLTEKWASGPRTYLGIASEGFPNFFMITGPQSAVALYNNPLAIEDHVEFATDAIKYALDNGISEIEPTRDAEDEWVELVETMAAESLFPRANSWYMGANIPGKPRTPMLYLGGAPEYRKICAKIVDDGYDGFTLTRRRDKATL</sequence>
<evidence type="ECO:0000313" key="9">
    <source>
        <dbReference type="Proteomes" id="UP000510682"/>
    </source>
</evidence>
<protein>
    <submittedName>
        <fullName evidence="8">NAD(P)/FAD-dependent oxidoreductase</fullName>
    </submittedName>
</protein>
<dbReference type="GO" id="GO:0004499">
    <property type="term" value="F:N,N-dimethylaniline monooxygenase activity"/>
    <property type="evidence" value="ECO:0007669"/>
    <property type="project" value="InterPro"/>
</dbReference>